<organism evidence="3 4">
    <name type="scientific">Dufourea novaeangliae</name>
    <name type="common">Sweat bee</name>
    <dbReference type="NCBI Taxonomy" id="178035"/>
    <lineage>
        <taxon>Eukaryota</taxon>
        <taxon>Metazoa</taxon>
        <taxon>Ecdysozoa</taxon>
        <taxon>Arthropoda</taxon>
        <taxon>Hexapoda</taxon>
        <taxon>Insecta</taxon>
        <taxon>Pterygota</taxon>
        <taxon>Neoptera</taxon>
        <taxon>Endopterygota</taxon>
        <taxon>Hymenoptera</taxon>
        <taxon>Apocrita</taxon>
        <taxon>Aculeata</taxon>
        <taxon>Apoidea</taxon>
        <taxon>Anthophila</taxon>
        <taxon>Halictidae</taxon>
        <taxon>Rophitinae</taxon>
        <taxon>Dufourea</taxon>
    </lineage>
</organism>
<evidence type="ECO:0000256" key="1">
    <source>
        <dbReference type="SAM" id="MobiDB-lite"/>
    </source>
</evidence>
<dbReference type="AlphaFoldDB" id="A0A154P0U0"/>
<protein>
    <recommendedName>
        <fullName evidence="2">DUF4817 domain-containing protein</fullName>
    </recommendedName>
</protein>
<feature type="region of interest" description="Disordered" evidence="1">
    <location>
        <begin position="76"/>
        <end position="95"/>
    </location>
</feature>
<dbReference type="STRING" id="178035.A0A154P0U0"/>
<dbReference type="EMBL" id="KQ434796">
    <property type="protein sequence ID" value="KZC05545.1"/>
    <property type="molecule type" value="Genomic_DNA"/>
</dbReference>
<keyword evidence="4" id="KW-1185">Reference proteome</keyword>
<dbReference type="InterPro" id="IPR032135">
    <property type="entry name" value="DUF4817"/>
</dbReference>
<accession>A0A154P0U0</accession>
<reference evidence="3 4" key="1">
    <citation type="submission" date="2015-07" db="EMBL/GenBank/DDBJ databases">
        <title>The genome of Dufourea novaeangliae.</title>
        <authorList>
            <person name="Pan H."/>
            <person name="Kapheim K."/>
        </authorList>
    </citation>
    <scope>NUCLEOTIDE SEQUENCE [LARGE SCALE GENOMIC DNA]</scope>
    <source>
        <strain evidence="3">0120121106</strain>
        <tissue evidence="3">Whole body</tissue>
    </source>
</reference>
<feature type="compositionally biased region" description="Basic and acidic residues" evidence="1">
    <location>
        <begin position="85"/>
        <end position="95"/>
    </location>
</feature>
<evidence type="ECO:0000259" key="2">
    <source>
        <dbReference type="Pfam" id="PF16087"/>
    </source>
</evidence>
<gene>
    <name evidence="3" type="ORF">WN55_04485</name>
</gene>
<sequence length="110" mass="12785">TVERRVKIVKTFYQNDSSIRVILCKLLQDFDGNNVPKINKIRTFKTKFKQCGYVKDMPRSGRVRIIRTSENIEKVRGSLTQNPETSRHRSQEVNIRRTTSSTISILTPNC</sequence>
<evidence type="ECO:0000313" key="4">
    <source>
        <dbReference type="Proteomes" id="UP000076502"/>
    </source>
</evidence>
<feature type="domain" description="DUF4817" evidence="2">
    <location>
        <begin position="1"/>
        <end position="54"/>
    </location>
</feature>
<proteinExistence type="predicted"/>
<evidence type="ECO:0000313" key="3">
    <source>
        <dbReference type="EMBL" id="KZC05545.1"/>
    </source>
</evidence>
<dbReference type="Proteomes" id="UP000076502">
    <property type="component" value="Unassembled WGS sequence"/>
</dbReference>
<feature type="non-terminal residue" evidence="3">
    <location>
        <position position="1"/>
    </location>
</feature>
<dbReference type="Pfam" id="PF16087">
    <property type="entry name" value="DUF4817"/>
    <property type="match status" value="1"/>
</dbReference>
<name>A0A154P0U0_DUFNO</name>